<sequence>MKLTRKTALALMFIGSASLTSMSAVAADAYISDNVYVYLQAGPSNQYRILGTIETGQKITLLNETQNDYVKIRDHKGREGWLPSEYVSNSESFRYQVSNANSAKEAADAKAQQAQQALNELQTVKSDLDSELSQTKAELAKTKRSLAAALESQQVAEKALADVRNDEEFAMWREGGMIAGVGIILGLIIAYLPKPRKRSGANPWM</sequence>
<evidence type="ECO:0000256" key="4">
    <source>
        <dbReference type="ARBA" id="ARBA00022989"/>
    </source>
</evidence>
<feature type="domain" description="SH3b" evidence="9">
    <location>
        <begin position="26"/>
        <end position="91"/>
    </location>
</feature>
<evidence type="ECO:0000313" key="10">
    <source>
        <dbReference type="EMBL" id="GLS83206.1"/>
    </source>
</evidence>
<name>A0AA37TRQ5_9GAMM</name>
<dbReference type="InterPro" id="IPR036028">
    <property type="entry name" value="SH3-like_dom_sf"/>
</dbReference>
<dbReference type="InterPro" id="IPR003646">
    <property type="entry name" value="SH3-like_bac-type"/>
</dbReference>
<dbReference type="NCBIfam" id="TIGR04211">
    <property type="entry name" value="SH3_and_anchor"/>
    <property type="match status" value="1"/>
</dbReference>
<dbReference type="Pfam" id="PF08239">
    <property type="entry name" value="SH3_3"/>
    <property type="match status" value="1"/>
</dbReference>
<keyword evidence="2 7" id="KW-0812">Transmembrane</keyword>
<keyword evidence="6" id="KW-0175">Coiled coil</keyword>
<dbReference type="GO" id="GO:0016020">
    <property type="term" value="C:membrane"/>
    <property type="evidence" value="ECO:0007669"/>
    <property type="project" value="UniProtKB-SubCell"/>
</dbReference>
<organism evidence="10 11">
    <name type="scientific">Paraferrimonas haliotis</name>
    <dbReference type="NCBI Taxonomy" id="2013866"/>
    <lineage>
        <taxon>Bacteria</taxon>
        <taxon>Pseudomonadati</taxon>
        <taxon>Pseudomonadota</taxon>
        <taxon>Gammaproteobacteria</taxon>
        <taxon>Alteromonadales</taxon>
        <taxon>Ferrimonadaceae</taxon>
        <taxon>Paraferrimonas</taxon>
    </lineage>
</organism>
<reference evidence="10 11" key="1">
    <citation type="journal article" date="2014" name="Int. J. Syst. Evol. Microbiol.">
        <title>Complete genome sequence of Corynebacterium casei LMG S-19264T (=DSM 44701T), isolated from a smear-ripened cheese.</title>
        <authorList>
            <consortium name="US DOE Joint Genome Institute (JGI-PGF)"/>
            <person name="Walter F."/>
            <person name="Albersmeier A."/>
            <person name="Kalinowski J."/>
            <person name="Ruckert C."/>
        </authorList>
    </citation>
    <scope>NUCLEOTIDE SEQUENCE [LARGE SCALE GENOMIC DNA]</scope>
    <source>
        <strain evidence="10 11">NBRC 112785</strain>
    </source>
</reference>
<dbReference type="RefSeq" id="WP_095497233.1">
    <property type="nucleotide sequence ID" value="NZ_BSPO01000002.1"/>
</dbReference>
<proteinExistence type="predicted"/>
<comment type="subcellular location">
    <subcellularLocation>
        <location evidence="1">Membrane</location>
        <topology evidence="1">Single-pass membrane protein</topology>
    </subcellularLocation>
</comment>
<protein>
    <submittedName>
        <fullName evidence="10">SH3 domain protein</fullName>
    </submittedName>
</protein>
<dbReference type="AlphaFoldDB" id="A0AA37TRQ5"/>
<evidence type="ECO:0000256" key="1">
    <source>
        <dbReference type="ARBA" id="ARBA00004167"/>
    </source>
</evidence>
<evidence type="ECO:0000259" key="9">
    <source>
        <dbReference type="PROSITE" id="PS51781"/>
    </source>
</evidence>
<feature type="coiled-coil region" evidence="6">
    <location>
        <begin position="97"/>
        <end position="152"/>
    </location>
</feature>
<dbReference type="Gene3D" id="2.30.30.40">
    <property type="entry name" value="SH3 Domains"/>
    <property type="match status" value="1"/>
</dbReference>
<evidence type="ECO:0000313" key="11">
    <source>
        <dbReference type="Proteomes" id="UP001157439"/>
    </source>
</evidence>
<evidence type="ECO:0000256" key="5">
    <source>
        <dbReference type="ARBA" id="ARBA00023136"/>
    </source>
</evidence>
<dbReference type="EMBL" id="BSPO01000002">
    <property type="protein sequence ID" value="GLS83206.1"/>
    <property type="molecule type" value="Genomic_DNA"/>
</dbReference>
<feature type="chain" id="PRO_5041219561" evidence="8">
    <location>
        <begin position="27"/>
        <end position="205"/>
    </location>
</feature>
<gene>
    <name evidence="10" type="ORF">GCM10007894_11830</name>
</gene>
<feature type="transmembrane region" description="Helical" evidence="7">
    <location>
        <begin position="175"/>
        <end position="192"/>
    </location>
</feature>
<dbReference type="PROSITE" id="PS51781">
    <property type="entry name" value="SH3B"/>
    <property type="match status" value="1"/>
</dbReference>
<comment type="caution">
    <text evidence="10">The sequence shown here is derived from an EMBL/GenBank/DDBJ whole genome shotgun (WGS) entry which is preliminary data.</text>
</comment>
<evidence type="ECO:0000256" key="7">
    <source>
        <dbReference type="SAM" id="Phobius"/>
    </source>
</evidence>
<evidence type="ECO:0000256" key="2">
    <source>
        <dbReference type="ARBA" id="ARBA00022692"/>
    </source>
</evidence>
<keyword evidence="3 8" id="KW-0732">Signal</keyword>
<dbReference type="SUPFAM" id="SSF50044">
    <property type="entry name" value="SH3-domain"/>
    <property type="match status" value="1"/>
</dbReference>
<evidence type="ECO:0000256" key="3">
    <source>
        <dbReference type="ARBA" id="ARBA00022729"/>
    </source>
</evidence>
<keyword evidence="11" id="KW-1185">Reference proteome</keyword>
<keyword evidence="4 7" id="KW-1133">Transmembrane helix</keyword>
<feature type="signal peptide" evidence="8">
    <location>
        <begin position="1"/>
        <end position="26"/>
    </location>
</feature>
<dbReference type="InterPro" id="IPR016476">
    <property type="entry name" value="SH3_dom_pro"/>
</dbReference>
<dbReference type="Proteomes" id="UP001157439">
    <property type="component" value="Unassembled WGS sequence"/>
</dbReference>
<evidence type="ECO:0000256" key="8">
    <source>
        <dbReference type="SAM" id="SignalP"/>
    </source>
</evidence>
<evidence type="ECO:0000256" key="6">
    <source>
        <dbReference type="SAM" id="Coils"/>
    </source>
</evidence>
<dbReference type="PIRSF" id="PIRSF006158">
    <property type="entry name" value="UCP006158_SH3"/>
    <property type="match status" value="1"/>
</dbReference>
<dbReference type="SMART" id="SM00287">
    <property type="entry name" value="SH3b"/>
    <property type="match status" value="1"/>
</dbReference>
<accession>A0AA37TRQ5</accession>
<keyword evidence="5 7" id="KW-0472">Membrane</keyword>